<name>A0A0T5P473_9RHOB</name>
<dbReference type="PANTHER" id="PTHR33164">
    <property type="entry name" value="TRANSCRIPTIONAL REGULATOR, MARR FAMILY"/>
    <property type="match status" value="1"/>
</dbReference>
<sequence length="158" mass="17652">MERIDTCLIALRRILRATDTYARDLAQSAGLTAVQFRVLQLIAERGRCTATEISHRMIVSQATVTALVDKLVKKGLVVREKSDTDRRQTNIILTEHGRATVDNAPDALQQQFVARFEALEDWEQSMIVASLERVATMLNAANLDASPVLDSREFRNGV</sequence>
<dbReference type="PRINTS" id="PR00598">
    <property type="entry name" value="HTHMARR"/>
</dbReference>
<dbReference type="GO" id="GO:0003700">
    <property type="term" value="F:DNA-binding transcription factor activity"/>
    <property type="evidence" value="ECO:0007669"/>
    <property type="project" value="InterPro"/>
</dbReference>
<dbReference type="STRING" id="540747.SAMN04488031_114115"/>
<dbReference type="Proteomes" id="UP000325785">
    <property type="component" value="Chromosome"/>
</dbReference>
<dbReference type="CDD" id="cd00090">
    <property type="entry name" value="HTH_ARSR"/>
    <property type="match status" value="1"/>
</dbReference>
<dbReference type="InterPro" id="IPR036390">
    <property type="entry name" value="WH_DNA-bd_sf"/>
</dbReference>
<dbReference type="AlphaFoldDB" id="A0A0T5P473"/>
<evidence type="ECO:0000313" key="5">
    <source>
        <dbReference type="Proteomes" id="UP000325785"/>
    </source>
</evidence>
<dbReference type="RefSeq" id="WP_057819544.1">
    <property type="nucleotide sequence ID" value="NZ_CAXRJZ010000050.1"/>
</dbReference>
<dbReference type="GO" id="GO:0006950">
    <property type="term" value="P:response to stress"/>
    <property type="evidence" value="ECO:0007669"/>
    <property type="project" value="TreeGrafter"/>
</dbReference>
<evidence type="ECO:0000259" key="1">
    <source>
        <dbReference type="PROSITE" id="PS50995"/>
    </source>
</evidence>
<dbReference type="Proteomes" id="UP000051401">
    <property type="component" value="Unassembled WGS sequence"/>
</dbReference>
<organism evidence="2 4">
    <name type="scientific">Roseovarius indicus</name>
    <dbReference type="NCBI Taxonomy" id="540747"/>
    <lineage>
        <taxon>Bacteria</taxon>
        <taxon>Pseudomonadati</taxon>
        <taxon>Pseudomonadota</taxon>
        <taxon>Alphaproteobacteria</taxon>
        <taxon>Rhodobacterales</taxon>
        <taxon>Roseobacteraceae</taxon>
        <taxon>Roseovarius</taxon>
    </lineage>
</organism>
<dbReference type="PROSITE" id="PS50995">
    <property type="entry name" value="HTH_MARR_2"/>
    <property type="match status" value="1"/>
</dbReference>
<dbReference type="InterPro" id="IPR011991">
    <property type="entry name" value="ArsR-like_HTH"/>
</dbReference>
<gene>
    <name evidence="3" type="primary">mhqR_1</name>
    <name evidence="3" type="ORF">RIdsm_02168</name>
    <name evidence="2" type="ORF">XM52_21685</name>
</gene>
<protein>
    <submittedName>
        <fullName evidence="3">HTH-type transcriptional regulator MhqR</fullName>
    </submittedName>
    <submittedName>
        <fullName evidence="2">MarR family transcriptional regulator</fullName>
    </submittedName>
</protein>
<dbReference type="PANTHER" id="PTHR33164:SF89">
    <property type="entry name" value="MARR FAMILY REGULATORY PROTEIN"/>
    <property type="match status" value="1"/>
</dbReference>
<dbReference type="SMART" id="SM00347">
    <property type="entry name" value="HTH_MARR"/>
    <property type="match status" value="1"/>
</dbReference>
<dbReference type="Gene3D" id="1.10.10.10">
    <property type="entry name" value="Winged helix-like DNA-binding domain superfamily/Winged helix DNA-binding domain"/>
    <property type="match status" value="1"/>
</dbReference>
<evidence type="ECO:0000313" key="2">
    <source>
        <dbReference type="EMBL" id="KRS15926.1"/>
    </source>
</evidence>
<dbReference type="PATRIC" id="fig|540747.5.peg.2111"/>
<feature type="domain" description="HTH marR-type" evidence="1">
    <location>
        <begin position="4"/>
        <end position="136"/>
    </location>
</feature>
<dbReference type="EMBL" id="CP031598">
    <property type="protein sequence ID" value="QEW26369.1"/>
    <property type="molecule type" value="Genomic_DNA"/>
</dbReference>
<evidence type="ECO:0000313" key="3">
    <source>
        <dbReference type="EMBL" id="QEW26369.1"/>
    </source>
</evidence>
<dbReference type="InterPro" id="IPR036388">
    <property type="entry name" value="WH-like_DNA-bd_sf"/>
</dbReference>
<accession>A0A0T5P473</accession>
<reference evidence="3 5" key="2">
    <citation type="submission" date="2018-08" db="EMBL/GenBank/DDBJ databases">
        <title>Genetic Globetrotter - A new plasmid hitch-hiking vast phylogenetic and geographic distances.</title>
        <authorList>
            <person name="Vollmers J."/>
            <person name="Petersen J."/>
        </authorList>
    </citation>
    <scope>NUCLEOTIDE SEQUENCE [LARGE SCALE GENOMIC DNA]</scope>
    <source>
        <strain evidence="3 5">DSM 26383</strain>
    </source>
</reference>
<dbReference type="InterPro" id="IPR000835">
    <property type="entry name" value="HTH_MarR-typ"/>
</dbReference>
<dbReference type="EMBL" id="LAXI01000018">
    <property type="protein sequence ID" value="KRS15926.1"/>
    <property type="molecule type" value="Genomic_DNA"/>
</dbReference>
<evidence type="ECO:0000313" key="4">
    <source>
        <dbReference type="Proteomes" id="UP000051401"/>
    </source>
</evidence>
<keyword evidence="4" id="KW-1185">Reference proteome</keyword>
<dbReference type="InterPro" id="IPR039422">
    <property type="entry name" value="MarR/SlyA-like"/>
</dbReference>
<dbReference type="SUPFAM" id="SSF46785">
    <property type="entry name" value="Winged helix' DNA-binding domain"/>
    <property type="match status" value="1"/>
</dbReference>
<dbReference type="KEGG" id="rid:RIdsm_02168"/>
<proteinExistence type="predicted"/>
<reference evidence="2 4" key="1">
    <citation type="submission" date="2015-04" db="EMBL/GenBank/DDBJ databases">
        <title>The draft genome sequence of Roseovarius indicus B108T.</title>
        <authorList>
            <person name="Li G."/>
            <person name="Lai Q."/>
            <person name="Shao Z."/>
            <person name="Yan P."/>
        </authorList>
    </citation>
    <scope>NUCLEOTIDE SEQUENCE [LARGE SCALE GENOMIC DNA]</scope>
    <source>
        <strain evidence="2 4">B108</strain>
    </source>
</reference>
<dbReference type="OrthoDB" id="8447118at2"/>
<dbReference type="Pfam" id="PF01047">
    <property type="entry name" value="MarR"/>
    <property type="match status" value="1"/>
</dbReference>